<gene>
    <name evidence="2" type="ORF">PGLA1383_LOCUS39734</name>
</gene>
<evidence type="ECO:0000313" key="3">
    <source>
        <dbReference type="Proteomes" id="UP000654075"/>
    </source>
</evidence>
<dbReference type="EMBL" id="CAJNNV010027938">
    <property type="protein sequence ID" value="CAE8622278.1"/>
    <property type="molecule type" value="Genomic_DNA"/>
</dbReference>
<dbReference type="Proteomes" id="UP000654075">
    <property type="component" value="Unassembled WGS sequence"/>
</dbReference>
<evidence type="ECO:0000256" key="1">
    <source>
        <dbReference type="SAM" id="MobiDB-lite"/>
    </source>
</evidence>
<feature type="region of interest" description="Disordered" evidence="1">
    <location>
        <begin position="123"/>
        <end position="145"/>
    </location>
</feature>
<accession>A0A813G6J2</accession>
<protein>
    <submittedName>
        <fullName evidence="2">Uncharacterized protein</fullName>
    </submittedName>
</protein>
<name>A0A813G6J2_POLGL</name>
<evidence type="ECO:0000313" key="2">
    <source>
        <dbReference type="EMBL" id="CAE8622278.1"/>
    </source>
</evidence>
<sequence>MVASGAGTQKTHYLDPYSGEHLVACRGELLPKAALNREYGVHTDENVLGLDEDNFFDFDNLRIPWPFGKPDRNKAISQHTYDWFDRRNMYIPNDRSVELRELPSMYLDREEMERWWHSNPRARDTEHLPHSQGNYPQPSAQQVMF</sequence>
<dbReference type="AlphaFoldDB" id="A0A813G6J2"/>
<keyword evidence="3" id="KW-1185">Reference proteome</keyword>
<dbReference type="OrthoDB" id="435671at2759"/>
<reference evidence="2" key="1">
    <citation type="submission" date="2021-02" db="EMBL/GenBank/DDBJ databases">
        <authorList>
            <person name="Dougan E. K."/>
            <person name="Rhodes N."/>
            <person name="Thang M."/>
            <person name="Chan C."/>
        </authorList>
    </citation>
    <scope>NUCLEOTIDE SEQUENCE</scope>
</reference>
<organism evidence="2 3">
    <name type="scientific">Polarella glacialis</name>
    <name type="common">Dinoflagellate</name>
    <dbReference type="NCBI Taxonomy" id="89957"/>
    <lineage>
        <taxon>Eukaryota</taxon>
        <taxon>Sar</taxon>
        <taxon>Alveolata</taxon>
        <taxon>Dinophyceae</taxon>
        <taxon>Suessiales</taxon>
        <taxon>Suessiaceae</taxon>
        <taxon>Polarella</taxon>
    </lineage>
</organism>
<comment type="caution">
    <text evidence="2">The sequence shown here is derived from an EMBL/GenBank/DDBJ whole genome shotgun (WGS) entry which is preliminary data.</text>
</comment>
<feature type="compositionally biased region" description="Polar residues" evidence="1">
    <location>
        <begin position="131"/>
        <end position="145"/>
    </location>
</feature>
<proteinExistence type="predicted"/>